<dbReference type="SUPFAM" id="SSF52540">
    <property type="entry name" value="P-loop containing nucleoside triphosphate hydrolases"/>
    <property type="match status" value="2"/>
</dbReference>
<evidence type="ECO:0000313" key="5">
    <source>
        <dbReference type="EMBL" id="SNZ19074.1"/>
    </source>
</evidence>
<proteinExistence type="predicted"/>
<evidence type="ECO:0000259" key="4">
    <source>
        <dbReference type="PROSITE" id="PS50893"/>
    </source>
</evidence>
<protein>
    <submittedName>
        <fullName evidence="5">ATPase components of ABC transporters with duplicated ATPase domains</fullName>
    </submittedName>
</protein>
<feature type="domain" description="ABC transporter" evidence="4">
    <location>
        <begin position="1"/>
        <end position="222"/>
    </location>
</feature>
<evidence type="ECO:0000313" key="6">
    <source>
        <dbReference type="Proteomes" id="UP000219439"/>
    </source>
</evidence>
<evidence type="ECO:0000256" key="3">
    <source>
        <dbReference type="ARBA" id="ARBA00022840"/>
    </source>
</evidence>
<dbReference type="RefSeq" id="WP_097153456.1">
    <property type="nucleotide sequence ID" value="NZ_OBEL01000002.1"/>
</dbReference>
<accession>A0A285PBH1</accession>
<dbReference type="Pfam" id="PF00005">
    <property type="entry name" value="ABC_tran"/>
    <property type="match status" value="2"/>
</dbReference>
<dbReference type="EMBL" id="OBEL01000002">
    <property type="protein sequence ID" value="SNZ19074.1"/>
    <property type="molecule type" value="Genomic_DNA"/>
</dbReference>
<organism evidence="5 6">
    <name type="scientific">Cohaesibacter gelatinilyticus</name>
    <dbReference type="NCBI Taxonomy" id="372072"/>
    <lineage>
        <taxon>Bacteria</taxon>
        <taxon>Pseudomonadati</taxon>
        <taxon>Pseudomonadota</taxon>
        <taxon>Alphaproteobacteria</taxon>
        <taxon>Hyphomicrobiales</taxon>
        <taxon>Cohaesibacteraceae</taxon>
    </lineage>
</organism>
<dbReference type="InterPro" id="IPR050611">
    <property type="entry name" value="ABCF"/>
</dbReference>
<sequence>MTILDINALSITLGDVLFSDLTLTVSKADRIGLVAANGSGKSTLLSCIDGKSEPTSGTITRSRGLRVGYVQQTIPHEHMDKTLYDSVLAALPPEQADYESWRVDVVLGELQVPYELQHKPLSELSGGWQRTAMLAAVWITEPDMLLLDEPTNHLDLHRIALLQDWLNALPRDVPVIITSHDRAFLDATTNRTLFLRPERSRIFRLPFSEARDALNEADAADERRFANDLNKVQQLRKKAAKLKNVGINSGSDLLLTKTKQLNERANKLEEAAKPAHREQSAGDIRLTNSGSHAKALITLNDLEVTTPDGRLLYKTGQKWICPGDRVVLLGANGTGKTRLISMIQRALSGAETGVKFAPSIVPAYSDQHLSQLEEGETPMSTLTAQFDVGDQRARALLAGAGINIQMQDTRLGKLSGGQKVRLAMLALRLKHPNFYLLDEPTNHLDIDGQEALERELIDHGACCLLVSHDRSFLRHVGNRFWWIQGKKLIEVDSPEEFLEQEMNNGEEV</sequence>
<keyword evidence="1" id="KW-0677">Repeat</keyword>
<keyword evidence="6" id="KW-1185">Reference proteome</keyword>
<dbReference type="AlphaFoldDB" id="A0A285PBH1"/>
<evidence type="ECO:0000256" key="2">
    <source>
        <dbReference type="ARBA" id="ARBA00022741"/>
    </source>
</evidence>
<dbReference type="PANTHER" id="PTHR19211:SF14">
    <property type="entry name" value="ATP-BINDING CASSETTE SUB-FAMILY F MEMBER 1"/>
    <property type="match status" value="1"/>
</dbReference>
<dbReference type="CDD" id="cd03221">
    <property type="entry name" value="ABCF_EF-3"/>
    <property type="match status" value="2"/>
</dbReference>
<dbReference type="OrthoDB" id="9808609at2"/>
<evidence type="ECO:0000256" key="1">
    <source>
        <dbReference type="ARBA" id="ARBA00022737"/>
    </source>
</evidence>
<reference evidence="5 6" key="1">
    <citation type="submission" date="2017-09" db="EMBL/GenBank/DDBJ databases">
        <authorList>
            <person name="Ehlers B."/>
            <person name="Leendertz F.H."/>
        </authorList>
    </citation>
    <scope>NUCLEOTIDE SEQUENCE [LARGE SCALE GENOMIC DNA]</scope>
    <source>
        <strain evidence="5 6">DSM 18289</strain>
    </source>
</reference>
<name>A0A285PBH1_9HYPH</name>
<dbReference type="PROSITE" id="PS50893">
    <property type="entry name" value="ABC_TRANSPORTER_2"/>
    <property type="match status" value="2"/>
</dbReference>
<dbReference type="PANTHER" id="PTHR19211">
    <property type="entry name" value="ATP-BINDING TRANSPORT PROTEIN-RELATED"/>
    <property type="match status" value="1"/>
</dbReference>
<keyword evidence="2" id="KW-0547">Nucleotide-binding</keyword>
<dbReference type="InterPro" id="IPR003593">
    <property type="entry name" value="AAA+_ATPase"/>
</dbReference>
<feature type="domain" description="ABC transporter" evidence="4">
    <location>
        <begin position="297"/>
        <end position="508"/>
    </location>
</feature>
<dbReference type="GO" id="GO:0016887">
    <property type="term" value="F:ATP hydrolysis activity"/>
    <property type="evidence" value="ECO:0007669"/>
    <property type="project" value="InterPro"/>
</dbReference>
<keyword evidence="3" id="KW-0067">ATP-binding</keyword>
<dbReference type="Gene3D" id="3.40.50.300">
    <property type="entry name" value="P-loop containing nucleotide triphosphate hydrolases"/>
    <property type="match status" value="2"/>
</dbReference>
<gene>
    <name evidence="5" type="ORF">SAMN06265368_2152</name>
</gene>
<dbReference type="GO" id="GO:0005524">
    <property type="term" value="F:ATP binding"/>
    <property type="evidence" value="ECO:0007669"/>
    <property type="project" value="UniProtKB-KW"/>
</dbReference>
<dbReference type="SMART" id="SM00382">
    <property type="entry name" value="AAA"/>
    <property type="match status" value="2"/>
</dbReference>
<dbReference type="InterPro" id="IPR003439">
    <property type="entry name" value="ABC_transporter-like_ATP-bd"/>
</dbReference>
<dbReference type="InterPro" id="IPR027417">
    <property type="entry name" value="P-loop_NTPase"/>
</dbReference>
<dbReference type="Proteomes" id="UP000219439">
    <property type="component" value="Unassembled WGS sequence"/>
</dbReference>